<dbReference type="CDD" id="cd23767">
    <property type="entry name" value="IQCD"/>
    <property type="match status" value="1"/>
</dbReference>
<sequence length="498" mass="55440">MNALLIELCSSYELGKLKSKCWPRRKGTDSNSIIPEPQSITSSPSPPPLPPPPPRRVRSSTTTLPPLPIPTLKPTQQPHPPSASVAAESTKLSQVEKEETKHAYNPAVATAKAAEATVAVAQAAAEVVCLTTATHSDKSKQEVAAIKIQTAFRGYLARRALRVLRGLKRLQTRMQGQAIKRQTMNTLKTMQTLAQMQSEVRERRLRMAEENLVHQKLIQQKHAKELARQEHEKSQKTADDWDSSRITKEQIQANLQSRHEAATRRERTLAYSYTHQQTWKSAARSATTMFMDQNNPHWGWSWMERWLASRPWETVNMTKKDSSNNDYPRLKASKFTLVKKEMTKSYAQYHNSEKPPPSIQKQTHSTIGRLSSSSAPSKSVSSPVAARKLRSQTPRASPKASMWGPDEDVKSMVSKRPGHSRRNSCSSAKDDNESLGSSQTVPGYMAPTESAKARSRSVTPDRSSVTSVKKGSSYTPSPTRSRRSTSSTADAHSISEHS</sequence>
<proteinExistence type="inferred from homology"/>
<protein>
    <submittedName>
        <fullName evidence="4">Uncharacterized protein</fullName>
    </submittedName>
</protein>
<evidence type="ECO:0000256" key="1">
    <source>
        <dbReference type="ARBA" id="ARBA00022860"/>
    </source>
</evidence>
<evidence type="ECO:0000256" key="3">
    <source>
        <dbReference type="SAM" id="MobiDB-lite"/>
    </source>
</evidence>
<keyword evidence="1" id="KW-0112">Calmodulin-binding</keyword>
<reference evidence="4" key="1">
    <citation type="submission" date="2022-04" db="EMBL/GenBank/DDBJ databases">
        <title>Carnegiea gigantea Genome sequencing and assembly v2.</title>
        <authorList>
            <person name="Copetti D."/>
            <person name="Sanderson M.J."/>
            <person name="Burquez A."/>
            <person name="Wojciechowski M.F."/>
        </authorList>
    </citation>
    <scope>NUCLEOTIDE SEQUENCE</scope>
    <source>
        <strain evidence="4">SGP5-SGP5p</strain>
        <tissue evidence="4">Aerial part</tissue>
    </source>
</reference>
<gene>
    <name evidence="4" type="ORF">Cgig2_013900</name>
</gene>
<dbReference type="InterPro" id="IPR000048">
    <property type="entry name" value="IQ_motif_EF-hand-BS"/>
</dbReference>
<comment type="caution">
    <text evidence="4">The sequence shown here is derived from an EMBL/GenBank/DDBJ whole genome shotgun (WGS) entry which is preliminary data.</text>
</comment>
<dbReference type="OrthoDB" id="1923765at2759"/>
<organism evidence="4 5">
    <name type="scientific">Carnegiea gigantea</name>
    <dbReference type="NCBI Taxonomy" id="171969"/>
    <lineage>
        <taxon>Eukaryota</taxon>
        <taxon>Viridiplantae</taxon>
        <taxon>Streptophyta</taxon>
        <taxon>Embryophyta</taxon>
        <taxon>Tracheophyta</taxon>
        <taxon>Spermatophyta</taxon>
        <taxon>Magnoliopsida</taxon>
        <taxon>eudicotyledons</taxon>
        <taxon>Gunneridae</taxon>
        <taxon>Pentapetalae</taxon>
        <taxon>Caryophyllales</taxon>
        <taxon>Cactineae</taxon>
        <taxon>Cactaceae</taxon>
        <taxon>Cactoideae</taxon>
        <taxon>Echinocereeae</taxon>
        <taxon>Carnegiea</taxon>
    </lineage>
</organism>
<feature type="compositionally biased region" description="Low complexity" evidence="3">
    <location>
        <begin position="371"/>
        <end position="386"/>
    </location>
</feature>
<dbReference type="PANTHER" id="PTHR32295">
    <property type="entry name" value="IQ-DOMAIN 5-RELATED"/>
    <property type="match status" value="1"/>
</dbReference>
<dbReference type="PANTHER" id="PTHR32295:SF216">
    <property type="entry name" value="PROTEIN IQ-DOMAIN 3"/>
    <property type="match status" value="1"/>
</dbReference>
<dbReference type="GO" id="GO:0005516">
    <property type="term" value="F:calmodulin binding"/>
    <property type="evidence" value="ECO:0007669"/>
    <property type="project" value="UniProtKB-KW"/>
</dbReference>
<name>A0A9Q1JWD7_9CARY</name>
<dbReference type="PROSITE" id="PS50096">
    <property type="entry name" value="IQ"/>
    <property type="match status" value="1"/>
</dbReference>
<dbReference type="Pfam" id="PF00612">
    <property type="entry name" value="IQ"/>
    <property type="match status" value="1"/>
</dbReference>
<feature type="compositionally biased region" description="Low complexity" evidence="3">
    <location>
        <begin position="472"/>
        <end position="488"/>
    </location>
</feature>
<dbReference type="EMBL" id="JAKOGI010000621">
    <property type="protein sequence ID" value="KAJ8432247.1"/>
    <property type="molecule type" value="Genomic_DNA"/>
</dbReference>
<dbReference type="Proteomes" id="UP001153076">
    <property type="component" value="Unassembled WGS sequence"/>
</dbReference>
<feature type="compositionally biased region" description="Low complexity" evidence="3">
    <location>
        <begin position="32"/>
        <end position="43"/>
    </location>
</feature>
<accession>A0A9Q1JWD7</accession>
<dbReference type="SMART" id="SM00015">
    <property type="entry name" value="IQ"/>
    <property type="match status" value="1"/>
</dbReference>
<feature type="region of interest" description="Disordered" evidence="3">
    <location>
        <begin position="349"/>
        <end position="498"/>
    </location>
</feature>
<feature type="region of interest" description="Disordered" evidence="3">
    <location>
        <begin position="224"/>
        <end position="245"/>
    </location>
</feature>
<evidence type="ECO:0000313" key="4">
    <source>
        <dbReference type="EMBL" id="KAJ8432247.1"/>
    </source>
</evidence>
<feature type="compositionally biased region" description="Polar residues" evidence="3">
    <location>
        <begin position="359"/>
        <end position="370"/>
    </location>
</feature>
<feature type="compositionally biased region" description="Polar residues" evidence="3">
    <location>
        <begin position="456"/>
        <end position="470"/>
    </location>
</feature>
<dbReference type="AlphaFoldDB" id="A0A9Q1JWD7"/>
<feature type="compositionally biased region" description="Pro residues" evidence="3">
    <location>
        <begin position="65"/>
        <end position="81"/>
    </location>
</feature>
<evidence type="ECO:0000256" key="2">
    <source>
        <dbReference type="ARBA" id="ARBA00024341"/>
    </source>
</evidence>
<evidence type="ECO:0000313" key="5">
    <source>
        <dbReference type="Proteomes" id="UP001153076"/>
    </source>
</evidence>
<feature type="compositionally biased region" description="Pro residues" evidence="3">
    <location>
        <begin position="44"/>
        <end position="54"/>
    </location>
</feature>
<feature type="region of interest" description="Disordered" evidence="3">
    <location>
        <begin position="22"/>
        <end position="89"/>
    </location>
</feature>
<keyword evidence="5" id="KW-1185">Reference proteome</keyword>
<comment type="similarity">
    <text evidence="2">Belongs to the IQD family.</text>
</comment>